<accession>A0A4C1T442</accession>
<dbReference type="AlphaFoldDB" id="A0A4C1T442"/>
<evidence type="ECO:0000313" key="2">
    <source>
        <dbReference type="EMBL" id="GBP08904.1"/>
    </source>
</evidence>
<comment type="caution">
    <text evidence="2">The sequence shown here is derived from an EMBL/GenBank/DDBJ whole genome shotgun (WGS) entry which is preliminary data.</text>
</comment>
<reference evidence="2 3" key="1">
    <citation type="journal article" date="2019" name="Commun. Biol.">
        <title>The bagworm genome reveals a unique fibroin gene that provides high tensile strength.</title>
        <authorList>
            <person name="Kono N."/>
            <person name="Nakamura H."/>
            <person name="Ohtoshi R."/>
            <person name="Tomita M."/>
            <person name="Numata K."/>
            <person name="Arakawa K."/>
        </authorList>
    </citation>
    <scope>NUCLEOTIDE SEQUENCE [LARGE SCALE GENOMIC DNA]</scope>
</reference>
<organism evidence="2 3">
    <name type="scientific">Eumeta variegata</name>
    <name type="common">Bagworm moth</name>
    <name type="synonym">Eumeta japonica</name>
    <dbReference type="NCBI Taxonomy" id="151549"/>
    <lineage>
        <taxon>Eukaryota</taxon>
        <taxon>Metazoa</taxon>
        <taxon>Ecdysozoa</taxon>
        <taxon>Arthropoda</taxon>
        <taxon>Hexapoda</taxon>
        <taxon>Insecta</taxon>
        <taxon>Pterygota</taxon>
        <taxon>Neoptera</taxon>
        <taxon>Endopterygota</taxon>
        <taxon>Lepidoptera</taxon>
        <taxon>Glossata</taxon>
        <taxon>Ditrysia</taxon>
        <taxon>Tineoidea</taxon>
        <taxon>Psychidae</taxon>
        <taxon>Oiketicinae</taxon>
        <taxon>Eumeta</taxon>
    </lineage>
</organism>
<feature type="compositionally biased region" description="Basic and acidic residues" evidence="1">
    <location>
        <begin position="1"/>
        <end position="12"/>
    </location>
</feature>
<gene>
    <name evidence="2" type="ORF">EVAR_78292_1</name>
</gene>
<protein>
    <submittedName>
        <fullName evidence="2">Uncharacterized protein</fullName>
    </submittedName>
</protein>
<feature type="region of interest" description="Disordered" evidence="1">
    <location>
        <begin position="1"/>
        <end position="23"/>
    </location>
</feature>
<keyword evidence="3" id="KW-1185">Reference proteome</keyword>
<dbReference type="Proteomes" id="UP000299102">
    <property type="component" value="Unassembled WGS sequence"/>
</dbReference>
<sequence length="79" mass="8748">MPVQRRYERAGPGDRPTGAPPHVTHLVRDTDHGAPDRPPAAVRAWTFTLPAGGHFEVQSPARECTPFDLPPESRHQFIS</sequence>
<proteinExistence type="predicted"/>
<evidence type="ECO:0000256" key="1">
    <source>
        <dbReference type="SAM" id="MobiDB-lite"/>
    </source>
</evidence>
<evidence type="ECO:0000313" key="3">
    <source>
        <dbReference type="Proteomes" id="UP000299102"/>
    </source>
</evidence>
<dbReference type="EMBL" id="BGZK01000033">
    <property type="protein sequence ID" value="GBP08904.1"/>
    <property type="molecule type" value="Genomic_DNA"/>
</dbReference>
<name>A0A4C1T442_EUMVA</name>